<organism evidence="1 2">
    <name type="scientific">Dillenia turbinata</name>
    <dbReference type="NCBI Taxonomy" id="194707"/>
    <lineage>
        <taxon>Eukaryota</taxon>
        <taxon>Viridiplantae</taxon>
        <taxon>Streptophyta</taxon>
        <taxon>Embryophyta</taxon>
        <taxon>Tracheophyta</taxon>
        <taxon>Spermatophyta</taxon>
        <taxon>Magnoliopsida</taxon>
        <taxon>eudicotyledons</taxon>
        <taxon>Gunneridae</taxon>
        <taxon>Pentapetalae</taxon>
        <taxon>Dilleniales</taxon>
        <taxon>Dilleniaceae</taxon>
        <taxon>Dillenia</taxon>
    </lineage>
</organism>
<comment type="caution">
    <text evidence="1">The sequence shown here is derived from an EMBL/GenBank/DDBJ whole genome shotgun (WGS) entry which is preliminary data.</text>
</comment>
<keyword evidence="2" id="KW-1185">Reference proteome</keyword>
<sequence>MGSLWVSRDLLNLEISMFLPRCATGDFNAILFCKEEQLGLPLDVWAMQACGQAIEDCDLHDIREIRVLLKAMSSGSSCSLQSKNNTIELSAGNLGCFMFSWTSSYGIATCTTAVCCGLSRTLLSEWLILLERRVPYIFPPNITFNEAVFPEALFNQSKLQRLVSPLMEAMQDDSIRERQMEAAEKLIRFNCSIHNSELHKILIDISLCWQLGRFCSLLVIHRSHHLMGSTS</sequence>
<gene>
    <name evidence="1" type="ORF">RJ641_017220</name>
</gene>
<dbReference type="Proteomes" id="UP001370490">
    <property type="component" value="Unassembled WGS sequence"/>
</dbReference>
<protein>
    <submittedName>
        <fullName evidence="1">Uncharacterized protein</fullName>
    </submittedName>
</protein>
<accession>A0AAN8Z2Z4</accession>
<evidence type="ECO:0000313" key="1">
    <source>
        <dbReference type="EMBL" id="KAK6918798.1"/>
    </source>
</evidence>
<evidence type="ECO:0000313" key="2">
    <source>
        <dbReference type="Proteomes" id="UP001370490"/>
    </source>
</evidence>
<dbReference type="AlphaFoldDB" id="A0AAN8Z2Z4"/>
<proteinExistence type="predicted"/>
<name>A0AAN8Z2Z4_9MAGN</name>
<reference evidence="1 2" key="1">
    <citation type="submission" date="2023-12" db="EMBL/GenBank/DDBJ databases">
        <title>A high-quality genome assembly for Dillenia turbinata (Dilleniales).</title>
        <authorList>
            <person name="Chanderbali A."/>
        </authorList>
    </citation>
    <scope>NUCLEOTIDE SEQUENCE [LARGE SCALE GENOMIC DNA]</scope>
    <source>
        <strain evidence="1">LSX21</strain>
        <tissue evidence="1">Leaf</tissue>
    </source>
</reference>
<dbReference type="EMBL" id="JBAMMX010000022">
    <property type="protein sequence ID" value="KAK6918798.1"/>
    <property type="molecule type" value="Genomic_DNA"/>
</dbReference>